<evidence type="ECO:0000313" key="2">
    <source>
        <dbReference type="EMBL" id="KAI5063263.1"/>
    </source>
</evidence>
<proteinExistence type="predicted"/>
<dbReference type="EMBL" id="JABFUD020000021">
    <property type="protein sequence ID" value="KAI5063263.1"/>
    <property type="molecule type" value="Genomic_DNA"/>
</dbReference>
<dbReference type="AlphaFoldDB" id="A0A9D4Z5K8"/>
<evidence type="ECO:0000256" key="1">
    <source>
        <dbReference type="SAM" id="MobiDB-lite"/>
    </source>
</evidence>
<gene>
    <name evidence="2" type="ORF">GOP47_0021810</name>
</gene>
<dbReference type="Proteomes" id="UP000886520">
    <property type="component" value="Chromosome 21"/>
</dbReference>
<accession>A0A9D4Z5K8</accession>
<dbReference type="InterPro" id="IPR040344">
    <property type="entry name" value="At3g17950-like"/>
</dbReference>
<organism evidence="2 3">
    <name type="scientific">Adiantum capillus-veneris</name>
    <name type="common">Maidenhair fern</name>
    <dbReference type="NCBI Taxonomy" id="13818"/>
    <lineage>
        <taxon>Eukaryota</taxon>
        <taxon>Viridiplantae</taxon>
        <taxon>Streptophyta</taxon>
        <taxon>Embryophyta</taxon>
        <taxon>Tracheophyta</taxon>
        <taxon>Polypodiopsida</taxon>
        <taxon>Polypodiidae</taxon>
        <taxon>Polypodiales</taxon>
        <taxon>Pteridineae</taxon>
        <taxon>Pteridaceae</taxon>
        <taxon>Vittarioideae</taxon>
        <taxon>Adiantum</taxon>
    </lineage>
</organism>
<feature type="region of interest" description="Disordered" evidence="1">
    <location>
        <begin position="40"/>
        <end position="63"/>
    </location>
</feature>
<name>A0A9D4Z5K8_ADICA</name>
<comment type="caution">
    <text evidence="2">The sequence shown here is derived from an EMBL/GenBank/DDBJ whole genome shotgun (WGS) entry which is preliminary data.</text>
</comment>
<dbReference type="PANTHER" id="PTHR33544:SF5">
    <property type="entry name" value="DUF4005 DOMAIN-CONTAINING PROTEIN"/>
    <property type="match status" value="1"/>
</dbReference>
<evidence type="ECO:0000313" key="3">
    <source>
        <dbReference type="Proteomes" id="UP000886520"/>
    </source>
</evidence>
<keyword evidence="3" id="KW-1185">Reference proteome</keyword>
<sequence>MEQEITTDFADDEGICGWPLGLLPVSARLSAASTSSNMMLPSCTPTSTSSASSSADSDSESATSFFPDNATLGSLIGIHSSAQFALAQDHSMEERHMGRSFRHRKLCSFISCGCRVHGDSLEASPSLSQYWDMERREVTRSSMREDARDLEDDIEAHAVHNNVYYHNECSDSCAPSLRLILQQHSPVSPWSDFNNLSHHHSMRSDRRRLHNFWHGFCGKLSSSLAT</sequence>
<reference evidence="2" key="1">
    <citation type="submission" date="2021-01" db="EMBL/GenBank/DDBJ databases">
        <title>Adiantum capillus-veneris genome.</title>
        <authorList>
            <person name="Fang Y."/>
            <person name="Liao Q."/>
        </authorList>
    </citation>
    <scope>NUCLEOTIDE SEQUENCE</scope>
    <source>
        <strain evidence="2">H3</strain>
        <tissue evidence="2">Leaf</tissue>
    </source>
</reference>
<protein>
    <submittedName>
        <fullName evidence="2">Uncharacterized protein</fullName>
    </submittedName>
</protein>
<dbReference type="OrthoDB" id="1981679at2759"/>
<feature type="compositionally biased region" description="Low complexity" evidence="1">
    <location>
        <begin position="46"/>
        <end position="63"/>
    </location>
</feature>
<dbReference type="PANTHER" id="PTHR33544">
    <property type="entry name" value="DUF4005 DOMAIN-CONTAINING PROTEIN-RELATED"/>
    <property type="match status" value="1"/>
</dbReference>